<dbReference type="EMBL" id="ATHL01000012">
    <property type="protein sequence ID" value="EQB19499.1"/>
    <property type="molecule type" value="Genomic_DNA"/>
</dbReference>
<organism evidence="6 7">
    <name type="scientific">Novosphingobium lindaniclasticum LE124</name>
    <dbReference type="NCBI Taxonomy" id="1096930"/>
    <lineage>
        <taxon>Bacteria</taxon>
        <taxon>Pseudomonadati</taxon>
        <taxon>Pseudomonadota</taxon>
        <taxon>Alphaproteobacteria</taxon>
        <taxon>Sphingomonadales</taxon>
        <taxon>Sphingomonadaceae</taxon>
        <taxon>Novosphingobium</taxon>
    </lineage>
</organism>
<dbReference type="PANTHER" id="PTHR30118:SF15">
    <property type="entry name" value="TRANSCRIPTIONAL REGULATORY PROTEIN"/>
    <property type="match status" value="1"/>
</dbReference>
<accession>T0JC87</accession>
<gene>
    <name evidence="6" type="ORF">L284_01435</name>
</gene>
<protein>
    <recommendedName>
        <fullName evidence="5">HTH lysR-type domain-containing protein</fullName>
    </recommendedName>
</protein>
<dbReference type="CDD" id="cd08417">
    <property type="entry name" value="PBP2_Nitroaromatics_like"/>
    <property type="match status" value="1"/>
</dbReference>
<dbReference type="GO" id="GO:0003677">
    <property type="term" value="F:DNA binding"/>
    <property type="evidence" value="ECO:0007669"/>
    <property type="project" value="UniProtKB-KW"/>
</dbReference>
<dbReference type="GO" id="GO:0003700">
    <property type="term" value="F:DNA-binding transcription factor activity"/>
    <property type="evidence" value="ECO:0007669"/>
    <property type="project" value="InterPro"/>
</dbReference>
<comment type="similarity">
    <text evidence="1">Belongs to the LysR transcriptional regulatory family.</text>
</comment>
<comment type="caution">
    <text evidence="6">The sequence shown here is derived from an EMBL/GenBank/DDBJ whole genome shotgun (WGS) entry which is preliminary data.</text>
</comment>
<keyword evidence="2" id="KW-0805">Transcription regulation</keyword>
<evidence type="ECO:0000259" key="5">
    <source>
        <dbReference type="PROSITE" id="PS50931"/>
    </source>
</evidence>
<dbReference type="SUPFAM" id="SSF46785">
    <property type="entry name" value="Winged helix' DNA-binding domain"/>
    <property type="match status" value="1"/>
</dbReference>
<reference evidence="6 7" key="1">
    <citation type="journal article" date="2013" name="Genome Announc.">
        <title>Genome Sequence of Novosphingobium lindaniclasticum LE124T, Isolated from a Hexachlorocyclohexane Dumpsite.</title>
        <authorList>
            <person name="Saxena A."/>
            <person name="Nayyar N."/>
            <person name="Sangwan N."/>
            <person name="Kumari R."/>
            <person name="Khurana J.P."/>
            <person name="Lal R."/>
        </authorList>
    </citation>
    <scope>NUCLEOTIDE SEQUENCE [LARGE SCALE GENOMIC DNA]</scope>
    <source>
        <strain evidence="6 7">LE124</strain>
    </source>
</reference>
<dbReference type="InterPro" id="IPR005119">
    <property type="entry name" value="LysR_subst-bd"/>
</dbReference>
<evidence type="ECO:0000256" key="3">
    <source>
        <dbReference type="ARBA" id="ARBA00023125"/>
    </source>
</evidence>
<dbReference type="RefSeq" id="WP_021232278.1">
    <property type="nucleotide sequence ID" value="NZ_ATHL01000012.1"/>
</dbReference>
<dbReference type="AlphaFoldDB" id="T0JC87"/>
<dbReference type="InterPro" id="IPR050389">
    <property type="entry name" value="LysR-type_TF"/>
</dbReference>
<dbReference type="PATRIC" id="fig|1096930.3.peg.281"/>
<evidence type="ECO:0000313" key="6">
    <source>
        <dbReference type="EMBL" id="EQB19499.1"/>
    </source>
</evidence>
<dbReference type="Gene3D" id="3.40.190.10">
    <property type="entry name" value="Periplasmic binding protein-like II"/>
    <property type="match status" value="2"/>
</dbReference>
<dbReference type="InterPro" id="IPR036390">
    <property type="entry name" value="WH_DNA-bd_sf"/>
</dbReference>
<evidence type="ECO:0000256" key="2">
    <source>
        <dbReference type="ARBA" id="ARBA00023015"/>
    </source>
</evidence>
<dbReference type="InterPro" id="IPR036388">
    <property type="entry name" value="WH-like_DNA-bd_sf"/>
</dbReference>
<dbReference type="Pfam" id="PF00126">
    <property type="entry name" value="HTH_1"/>
    <property type="match status" value="1"/>
</dbReference>
<dbReference type="OrthoDB" id="8339333at2"/>
<evidence type="ECO:0000256" key="1">
    <source>
        <dbReference type="ARBA" id="ARBA00009437"/>
    </source>
</evidence>
<name>T0JC87_9SPHN</name>
<dbReference type="PROSITE" id="PS50931">
    <property type="entry name" value="HTH_LYSR"/>
    <property type="match status" value="1"/>
</dbReference>
<proteinExistence type="inferred from homology"/>
<dbReference type="PANTHER" id="PTHR30118">
    <property type="entry name" value="HTH-TYPE TRANSCRIPTIONAL REGULATOR LEUO-RELATED"/>
    <property type="match status" value="1"/>
</dbReference>
<keyword evidence="4" id="KW-0804">Transcription</keyword>
<evidence type="ECO:0000313" key="7">
    <source>
        <dbReference type="Proteomes" id="UP000015527"/>
    </source>
</evidence>
<dbReference type="Pfam" id="PF03466">
    <property type="entry name" value="LysR_substrate"/>
    <property type="match status" value="1"/>
</dbReference>
<dbReference type="InterPro" id="IPR037402">
    <property type="entry name" value="YidZ_PBP2"/>
</dbReference>
<dbReference type="eggNOG" id="COG0583">
    <property type="taxonomic scope" value="Bacteria"/>
</dbReference>
<evidence type="ECO:0000256" key="4">
    <source>
        <dbReference type="ARBA" id="ARBA00023163"/>
    </source>
</evidence>
<dbReference type="Proteomes" id="UP000015527">
    <property type="component" value="Unassembled WGS sequence"/>
</dbReference>
<keyword evidence="3" id="KW-0238">DNA-binding</keyword>
<dbReference type="InterPro" id="IPR000847">
    <property type="entry name" value="LysR_HTH_N"/>
</dbReference>
<feature type="domain" description="HTH lysR-type" evidence="5">
    <location>
        <begin position="5"/>
        <end position="62"/>
    </location>
</feature>
<sequence>MALPISPNLLLTLALLLKTKSVSGTALALGISQPSVSRSLSQLRTALKDPLLVRSGNGMARTLRGEELVGRLADWMVATSALLVEDSFDPARVERRFRIATTDFGVMAVLLPAIATLRREAPSIAVDIVPLSHATHRALAEGDIDLAISGLEHDPAQLHRSPLFEDQFLCVTRKDHPLGQSTDPVPLDDFLAYPHLGLTVSEAELDRVTITLGTVAERRQVVANLPYFGLAPDMLAAGDLVMVVPSRAAARFAESGGHHLVARPAPADLGVLQYWLLWHERSHRDPALAWLRDLLSRACAVHEGPSLVPAVCK</sequence>
<dbReference type="Gene3D" id="1.10.10.10">
    <property type="entry name" value="Winged helix-like DNA-binding domain superfamily/Winged helix DNA-binding domain"/>
    <property type="match status" value="1"/>
</dbReference>
<dbReference type="SUPFAM" id="SSF53850">
    <property type="entry name" value="Periplasmic binding protein-like II"/>
    <property type="match status" value="1"/>
</dbReference>
<keyword evidence="7" id="KW-1185">Reference proteome</keyword>